<accession>A0A4U6V0N7</accession>
<keyword evidence="3" id="KW-1185">Reference proteome</keyword>
<organism evidence="2 3">
    <name type="scientific">Setaria viridis</name>
    <name type="common">Green bristlegrass</name>
    <name type="synonym">Setaria italica subsp. viridis</name>
    <dbReference type="NCBI Taxonomy" id="4556"/>
    <lineage>
        <taxon>Eukaryota</taxon>
        <taxon>Viridiplantae</taxon>
        <taxon>Streptophyta</taxon>
        <taxon>Embryophyta</taxon>
        <taxon>Tracheophyta</taxon>
        <taxon>Spermatophyta</taxon>
        <taxon>Magnoliopsida</taxon>
        <taxon>Liliopsida</taxon>
        <taxon>Poales</taxon>
        <taxon>Poaceae</taxon>
        <taxon>PACMAD clade</taxon>
        <taxon>Panicoideae</taxon>
        <taxon>Panicodae</taxon>
        <taxon>Paniceae</taxon>
        <taxon>Cenchrinae</taxon>
        <taxon>Setaria</taxon>
    </lineage>
</organism>
<sequence>MSKKPTPKLSPKPSSSPPRHRSLKTKHRRVCTPAAQSAGPHILRHRRGRRRRGGPGGFSAGTKIALGSPFFTVERGKQRRPDRR</sequence>
<protein>
    <submittedName>
        <fullName evidence="2">Uncharacterized protein</fullName>
    </submittedName>
</protein>
<proteinExistence type="predicted"/>
<evidence type="ECO:0000313" key="2">
    <source>
        <dbReference type="EMBL" id="TKW20773.1"/>
    </source>
</evidence>
<dbReference type="EMBL" id="CM016555">
    <property type="protein sequence ID" value="TKW20773.1"/>
    <property type="molecule type" value="Genomic_DNA"/>
</dbReference>
<feature type="region of interest" description="Disordered" evidence="1">
    <location>
        <begin position="1"/>
        <end position="84"/>
    </location>
</feature>
<evidence type="ECO:0000256" key="1">
    <source>
        <dbReference type="SAM" id="MobiDB-lite"/>
    </source>
</evidence>
<dbReference type="AlphaFoldDB" id="A0A4U6V0N7"/>
<name>A0A4U6V0N7_SETVI</name>
<dbReference type="Proteomes" id="UP000298652">
    <property type="component" value="Chromosome 4"/>
</dbReference>
<feature type="compositionally biased region" description="Basic residues" evidence="1">
    <location>
        <begin position="18"/>
        <end position="30"/>
    </location>
</feature>
<gene>
    <name evidence="2" type="ORF">SEVIR_4G110700v2</name>
</gene>
<reference evidence="2" key="1">
    <citation type="submission" date="2019-03" db="EMBL/GenBank/DDBJ databases">
        <title>WGS assembly of Setaria viridis.</title>
        <authorList>
            <person name="Huang P."/>
            <person name="Jenkins J."/>
            <person name="Grimwood J."/>
            <person name="Barry K."/>
            <person name="Healey A."/>
            <person name="Mamidi S."/>
            <person name="Sreedasyam A."/>
            <person name="Shu S."/>
            <person name="Feldman M."/>
            <person name="Wu J."/>
            <person name="Yu Y."/>
            <person name="Chen C."/>
            <person name="Johnson J."/>
            <person name="Rokhsar D."/>
            <person name="Baxter I."/>
            <person name="Schmutz J."/>
            <person name="Brutnell T."/>
            <person name="Kellogg E."/>
        </authorList>
    </citation>
    <scope>NUCLEOTIDE SEQUENCE [LARGE SCALE GENOMIC DNA]</scope>
</reference>
<evidence type="ECO:0000313" key="3">
    <source>
        <dbReference type="Proteomes" id="UP000298652"/>
    </source>
</evidence>
<feature type="compositionally biased region" description="Basic residues" evidence="1">
    <location>
        <begin position="42"/>
        <end position="53"/>
    </location>
</feature>
<dbReference type="Gramene" id="TKW20773">
    <property type="protein sequence ID" value="TKW20773"/>
    <property type="gene ID" value="SEVIR_4G110700v2"/>
</dbReference>